<dbReference type="AlphaFoldDB" id="F4X4M7"/>
<accession>F4X4M7</accession>
<dbReference type="InParanoid" id="F4X4M7"/>
<dbReference type="Proteomes" id="UP000007755">
    <property type="component" value="Unassembled WGS sequence"/>
</dbReference>
<protein>
    <submittedName>
        <fullName evidence="2">Uncharacterized protein</fullName>
    </submittedName>
</protein>
<reference evidence="2" key="1">
    <citation type="submission" date="2011-02" db="EMBL/GenBank/DDBJ databases">
        <title>The genome of the leaf-cutting ant Acromyrmex echinatior suggests key adaptations to social evolution and fungus farming.</title>
        <authorList>
            <person name="Nygaard S."/>
            <person name="Zhang G."/>
        </authorList>
    </citation>
    <scope>NUCLEOTIDE SEQUENCE</scope>
</reference>
<feature type="compositionally biased region" description="Basic and acidic residues" evidence="1">
    <location>
        <begin position="85"/>
        <end position="105"/>
    </location>
</feature>
<evidence type="ECO:0000313" key="3">
    <source>
        <dbReference type="Proteomes" id="UP000007755"/>
    </source>
</evidence>
<gene>
    <name evidence="2" type="ORF">G5I_13295</name>
</gene>
<name>F4X4M7_ACREC</name>
<feature type="region of interest" description="Disordered" evidence="1">
    <location>
        <begin position="74"/>
        <end position="105"/>
    </location>
</feature>
<proteinExistence type="predicted"/>
<organism evidence="3">
    <name type="scientific">Acromyrmex echinatior</name>
    <name type="common">Panamanian leafcutter ant</name>
    <name type="synonym">Acromyrmex octospinosus echinatior</name>
    <dbReference type="NCBI Taxonomy" id="103372"/>
    <lineage>
        <taxon>Eukaryota</taxon>
        <taxon>Metazoa</taxon>
        <taxon>Ecdysozoa</taxon>
        <taxon>Arthropoda</taxon>
        <taxon>Hexapoda</taxon>
        <taxon>Insecta</taxon>
        <taxon>Pterygota</taxon>
        <taxon>Neoptera</taxon>
        <taxon>Endopterygota</taxon>
        <taxon>Hymenoptera</taxon>
        <taxon>Apocrita</taxon>
        <taxon>Aculeata</taxon>
        <taxon>Formicoidea</taxon>
        <taxon>Formicidae</taxon>
        <taxon>Myrmicinae</taxon>
        <taxon>Acromyrmex</taxon>
    </lineage>
</organism>
<sequence length="119" mass="13237">MHNLKLGCISVASHINVDPYVVHNQMRPTCGTRFRAITTRAVLVASFLRVATTMTFSHKEEGFGFTNMKSVNKANGNTNPIAHHGMNEEESTLKESVEAGRKTEKLSKMSKDIDITMEL</sequence>
<keyword evidence="3" id="KW-1185">Reference proteome</keyword>
<evidence type="ECO:0000313" key="2">
    <source>
        <dbReference type="EMBL" id="EGI58596.1"/>
    </source>
</evidence>
<evidence type="ECO:0000256" key="1">
    <source>
        <dbReference type="SAM" id="MobiDB-lite"/>
    </source>
</evidence>
<dbReference type="EMBL" id="GL888667">
    <property type="protein sequence ID" value="EGI58596.1"/>
    <property type="molecule type" value="Genomic_DNA"/>
</dbReference>